<reference evidence="2 3" key="1">
    <citation type="submission" date="2013-03" db="EMBL/GenBank/DDBJ databases">
        <title>The Genome Sequence of Capronia coronata CBS 617.96.</title>
        <authorList>
            <consortium name="The Broad Institute Genomics Platform"/>
            <person name="Cuomo C."/>
            <person name="de Hoog S."/>
            <person name="Gorbushina A."/>
            <person name="Walker B."/>
            <person name="Young S.K."/>
            <person name="Zeng Q."/>
            <person name="Gargeya S."/>
            <person name="Fitzgerald M."/>
            <person name="Haas B."/>
            <person name="Abouelleil A."/>
            <person name="Allen A.W."/>
            <person name="Alvarado L."/>
            <person name="Arachchi H.M."/>
            <person name="Berlin A.M."/>
            <person name="Chapman S.B."/>
            <person name="Gainer-Dewar J."/>
            <person name="Goldberg J."/>
            <person name="Griggs A."/>
            <person name="Gujja S."/>
            <person name="Hansen M."/>
            <person name="Howarth C."/>
            <person name="Imamovic A."/>
            <person name="Ireland A."/>
            <person name="Larimer J."/>
            <person name="McCowan C."/>
            <person name="Murphy C."/>
            <person name="Pearson M."/>
            <person name="Poon T.W."/>
            <person name="Priest M."/>
            <person name="Roberts A."/>
            <person name="Saif S."/>
            <person name="Shea T."/>
            <person name="Sisk P."/>
            <person name="Sykes S."/>
            <person name="Wortman J."/>
            <person name="Nusbaum C."/>
            <person name="Birren B."/>
        </authorList>
    </citation>
    <scope>NUCLEOTIDE SEQUENCE [LARGE SCALE GENOMIC DNA]</scope>
    <source>
        <strain evidence="2 3">CBS 617.96</strain>
    </source>
</reference>
<name>W9Y7K3_9EURO</name>
<dbReference type="EMBL" id="AMWN01000005">
    <property type="protein sequence ID" value="EXJ85615.1"/>
    <property type="molecule type" value="Genomic_DNA"/>
</dbReference>
<dbReference type="GeneID" id="19160852"/>
<accession>W9Y7K3</accession>
<comment type="caution">
    <text evidence="2">The sequence shown here is derived from an EMBL/GenBank/DDBJ whole genome shotgun (WGS) entry which is preliminary data.</text>
</comment>
<keyword evidence="3" id="KW-1185">Reference proteome</keyword>
<dbReference type="RefSeq" id="XP_007725053.1">
    <property type="nucleotide sequence ID" value="XM_007726863.1"/>
</dbReference>
<evidence type="ECO:0000313" key="2">
    <source>
        <dbReference type="EMBL" id="EXJ85615.1"/>
    </source>
</evidence>
<evidence type="ECO:0000256" key="1">
    <source>
        <dbReference type="SAM" id="MobiDB-lite"/>
    </source>
</evidence>
<dbReference type="eggNOG" id="ENOG502SS74">
    <property type="taxonomic scope" value="Eukaryota"/>
</dbReference>
<evidence type="ECO:0000313" key="3">
    <source>
        <dbReference type="Proteomes" id="UP000019484"/>
    </source>
</evidence>
<proteinExistence type="predicted"/>
<organism evidence="2 3">
    <name type="scientific">Capronia coronata CBS 617.96</name>
    <dbReference type="NCBI Taxonomy" id="1182541"/>
    <lineage>
        <taxon>Eukaryota</taxon>
        <taxon>Fungi</taxon>
        <taxon>Dikarya</taxon>
        <taxon>Ascomycota</taxon>
        <taxon>Pezizomycotina</taxon>
        <taxon>Eurotiomycetes</taxon>
        <taxon>Chaetothyriomycetidae</taxon>
        <taxon>Chaetothyriales</taxon>
        <taxon>Herpotrichiellaceae</taxon>
        <taxon>Capronia</taxon>
    </lineage>
</organism>
<protein>
    <submittedName>
        <fullName evidence="2">Uncharacterized protein</fullName>
    </submittedName>
</protein>
<feature type="compositionally biased region" description="Basic and acidic residues" evidence="1">
    <location>
        <begin position="168"/>
        <end position="180"/>
    </location>
</feature>
<dbReference type="OrthoDB" id="5356476at2759"/>
<dbReference type="AlphaFoldDB" id="W9Y7K3"/>
<dbReference type="Proteomes" id="UP000019484">
    <property type="component" value="Unassembled WGS sequence"/>
</dbReference>
<feature type="region of interest" description="Disordered" evidence="1">
    <location>
        <begin position="168"/>
        <end position="198"/>
    </location>
</feature>
<sequence length="437" mass="46696">MSEDHNRAATGSSGPGNAASFPLAAQISLKEFEFPDFPPQASRLRQLTLTADIKLDEYQGKVQVPSDAITTQPPLPDLPQSITHLSLELFGLGFPGKPPFLGRLARALPNITTLTFFSCLIDGLDDASRKDAEAFFRLLPNLQELHLIDSFARPGFFKAIGEIFEKRSNGGKSENEGKGEDESEGDPKGGSGGQSPGGLKMVDVSYTFRGHEDSDFLARVQGEELPNLIVKGVVGASFDFVPEVVDQLAGDDEGGAGAGNGKKDTDNKKVAEGILPFASDGRAPAALKKRFETLSSGGLQSLKVLNLGMWSLRPAEVGQVLYACAGGGGGGGQTGLADVTVSVLLEENWMETFIEGFGRKDVVVVPDLEGIEVVGVPDRPGVEGDDWKHGLALATRSDVEKLNDVCPRLGKFGMSLLKVRSAPHVLFFKEQESWVEQ</sequence>
<dbReference type="STRING" id="1182541.W9Y7K3"/>
<gene>
    <name evidence="2" type="ORF">A1O1_05981</name>
</gene>
<dbReference type="HOGENOM" id="CLU_057385_0_0_1"/>